<evidence type="ECO:0000313" key="3">
    <source>
        <dbReference type="Proteomes" id="UP000636010"/>
    </source>
</evidence>
<dbReference type="CDD" id="cd24032">
    <property type="entry name" value="ASKHA_NBD_TsaB"/>
    <property type="match status" value="1"/>
</dbReference>
<protein>
    <submittedName>
        <fullName evidence="2">tRNA (Adenosine(37)-N6)-threonylcarbamoyltransferase complex dimerization subunit type 1 TsaB</fullName>
    </submittedName>
</protein>
<dbReference type="SUPFAM" id="SSF53067">
    <property type="entry name" value="Actin-like ATPase domain"/>
    <property type="match status" value="2"/>
</dbReference>
<accession>A0ABQ1N5C4</accession>
<dbReference type="PANTHER" id="PTHR11735">
    <property type="entry name" value="TRNA N6-ADENOSINE THREONYLCARBAMOYLTRANSFERASE"/>
    <property type="match status" value="1"/>
</dbReference>
<dbReference type="NCBIfam" id="TIGR03725">
    <property type="entry name" value="T6A_YeaZ"/>
    <property type="match status" value="1"/>
</dbReference>
<dbReference type="Proteomes" id="UP000636010">
    <property type="component" value="Unassembled WGS sequence"/>
</dbReference>
<dbReference type="RefSeq" id="WP_188467259.1">
    <property type="nucleotide sequence ID" value="NZ_BAABHU010000016.1"/>
</dbReference>
<dbReference type="InterPro" id="IPR022496">
    <property type="entry name" value="T6A_TsaB"/>
</dbReference>
<dbReference type="Gene3D" id="3.30.420.40">
    <property type="match status" value="2"/>
</dbReference>
<evidence type="ECO:0000259" key="1">
    <source>
        <dbReference type="Pfam" id="PF00814"/>
    </source>
</evidence>
<reference evidence="3" key="1">
    <citation type="journal article" date="2019" name="Int. J. Syst. Evol. Microbiol.">
        <title>The Global Catalogue of Microorganisms (GCM) 10K type strain sequencing project: providing services to taxonomists for standard genome sequencing and annotation.</title>
        <authorList>
            <consortium name="The Broad Institute Genomics Platform"/>
            <consortium name="The Broad Institute Genome Sequencing Center for Infectious Disease"/>
            <person name="Wu L."/>
            <person name="Ma J."/>
        </authorList>
    </citation>
    <scope>NUCLEOTIDE SEQUENCE [LARGE SCALE GENOMIC DNA]</scope>
    <source>
        <strain evidence="3">CGMCC 1.10832</strain>
    </source>
</reference>
<gene>
    <name evidence="2" type="ORF">GCM10011506_41570</name>
</gene>
<dbReference type="Pfam" id="PF00814">
    <property type="entry name" value="TsaD"/>
    <property type="match status" value="1"/>
</dbReference>
<dbReference type="InterPro" id="IPR000905">
    <property type="entry name" value="Gcp-like_dom"/>
</dbReference>
<dbReference type="PANTHER" id="PTHR11735:SF11">
    <property type="entry name" value="TRNA THREONYLCARBAMOYLADENOSINE BIOSYNTHESIS PROTEIN TSAB"/>
    <property type="match status" value="1"/>
</dbReference>
<feature type="domain" description="Gcp-like" evidence="1">
    <location>
        <begin position="33"/>
        <end position="200"/>
    </location>
</feature>
<sequence>MITILSIETATSICSVAVHQEGRLLASAELYLEKSHSSSLSLLIEQLISHCDLHLADLNAIAVSGGPGSYTGLRIGLSTAKGLCYALDIPLIAVSSLDAMSFHVQHYGPEQNGLLVPMIDARRMEVFYKALSPSLKEIEPLSNLILEENSFDKFTEKYSTLYLFGNGAEKAYKLYQQKGNFKILEDVNPSAKFLGHLAFFKFKQNEFENLAYFEPNYGKEFFSPVSKKKSFL</sequence>
<proteinExistence type="predicted"/>
<comment type="caution">
    <text evidence="2">The sequence shown here is derived from an EMBL/GenBank/DDBJ whole genome shotgun (WGS) entry which is preliminary data.</text>
</comment>
<organism evidence="2 3">
    <name type="scientific">Marivirga lumbricoides</name>
    <dbReference type="NCBI Taxonomy" id="1046115"/>
    <lineage>
        <taxon>Bacteria</taxon>
        <taxon>Pseudomonadati</taxon>
        <taxon>Bacteroidota</taxon>
        <taxon>Cytophagia</taxon>
        <taxon>Cytophagales</taxon>
        <taxon>Marivirgaceae</taxon>
        <taxon>Marivirga</taxon>
    </lineage>
</organism>
<keyword evidence="3" id="KW-1185">Reference proteome</keyword>
<name>A0ABQ1N5C4_9BACT</name>
<evidence type="ECO:0000313" key="2">
    <source>
        <dbReference type="EMBL" id="GGC51533.1"/>
    </source>
</evidence>
<dbReference type="InterPro" id="IPR043129">
    <property type="entry name" value="ATPase_NBD"/>
</dbReference>
<dbReference type="EMBL" id="BMEC01000016">
    <property type="protein sequence ID" value="GGC51533.1"/>
    <property type="molecule type" value="Genomic_DNA"/>
</dbReference>